<dbReference type="AlphaFoldDB" id="A0A6J4KW20"/>
<protein>
    <submittedName>
        <fullName evidence="2">Uncharacterized protein</fullName>
    </submittedName>
</protein>
<keyword evidence="1" id="KW-0472">Membrane</keyword>
<feature type="transmembrane region" description="Helical" evidence="1">
    <location>
        <begin position="80"/>
        <end position="101"/>
    </location>
</feature>
<evidence type="ECO:0000313" key="2">
    <source>
        <dbReference type="EMBL" id="CAA9317209.1"/>
    </source>
</evidence>
<reference evidence="2" key="1">
    <citation type="submission" date="2020-02" db="EMBL/GenBank/DDBJ databases">
        <authorList>
            <person name="Meier V. D."/>
        </authorList>
    </citation>
    <scope>NUCLEOTIDE SEQUENCE</scope>
    <source>
        <strain evidence="2">AVDCRST_MAG46</strain>
    </source>
</reference>
<organism evidence="2">
    <name type="scientific">uncultured Nocardioidaceae bacterium</name>
    <dbReference type="NCBI Taxonomy" id="253824"/>
    <lineage>
        <taxon>Bacteria</taxon>
        <taxon>Bacillati</taxon>
        <taxon>Actinomycetota</taxon>
        <taxon>Actinomycetes</taxon>
        <taxon>Propionibacteriales</taxon>
        <taxon>Nocardioidaceae</taxon>
        <taxon>environmental samples</taxon>
    </lineage>
</organism>
<keyword evidence="1" id="KW-0812">Transmembrane</keyword>
<sequence>MPTVDTGDASDCAVCRRPWTDVDEGSNWLHLEVTRHDELNRLDFLDVDFCSQEHAAEWLRRPLPAPASGPLHTVTTRDRLADIGLALVFGLVVALALLGLWTTGRFVVDLF</sequence>
<gene>
    <name evidence="2" type="ORF">AVDCRST_MAG46-590</name>
</gene>
<name>A0A6J4KW20_9ACTN</name>
<dbReference type="EMBL" id="CADCUD010000045">
    <property type="protein sequence ID" value="CAA9317209.1"/>
    <property type="molecule type" value="Genomic_DNA"/>
</dbReference>
<accession>A0A6J4KW20</accession>
<proteinExistence type="predicted"/>
<evidence type="ECO:0000256" key="1">
    <source>
        <dbReference type="SAM" id="Phobius"/>
    </source>
</evidence>
<keyword evidence="1" id="KW-1133">Transmembrane helix</keyword>